<evidence type="ECO:0000256" key="1">
    <source>
        <dbReference type="ARBA" id="ARBA00022737"/>
    </source>
</evidence>
<comment type="caution">
    <text evidence="3">The sequence shown here is derived from an EMBL/GenBank/DDBJ whole genome shotgun (WGS) entry which is preliminary data.</text>
</comment>
<organism evidence="3 4">
    <name type="scientific">Favolaschia claudopus</name>
    <dbReference type="NCBI Taxonomy" id="2862362"/>
    <lineage>
        <taxon>Eukaryota</taxon>
        <taxon>Fungi</taxon>
        <taxon>Dikarya</taxon>
        <taxon>Basidiomycota</taxon>
        <taxon>Agaricomycotina</taxon>
        <taxon>Agaricomycetes</taxon>
        <taxon>Agaricomycetidae</taxon>
        <taxon>Agaricales</taxon>
        <taxon>Marasmiineae</taxon>
        <taxon>Mycenaceae</taxon>
        <taxon>Favolaschia</taxon>
    </lineage>
</organism>
<dbReference type="InterPro" id="IPR056884">
    <property type="entry name" value="NPHP3-like_N"/>
</dbReference>
<evidence type="ECO:0000313" key="4">
    <source>
        <dbReference type="Proteomes" id="UP001362999"/>
    </source>
</evidence>
<dbReference type="InterPro" id="IPR027417">
    <property type="entry name" value="P-loop_NTPase"/>
</dbReference>
<protein>
    <submittedName>
        <fullName evidence="3">NACHT domain-containing protein</fullName>
    </submittedName>
</protein>
<evidence type="ECO:0000313" key="3">
    <source>
        <dbReference type="EMBL" id="KAK6971951.1"/>
    </source>
</evidence>
<dbReference type="PANTHER" id="PTHR10039">
    <property type="entry name" value="AMELOGENIN"/>
    <property type="match status" value="1"/>
</dbReference>
<dbReference type="Pfam" id="PF24883">
    <property type="entry name" value="NPHP3_N"/>
    <property type="match status" value="1"/>
</dbReference>
<dbReference type="EMBL" id="JAWWNJ010000198">
    <property type="protein sequence ID" value="KAK6971951.1"/>
    <property type="molecule type" value="Genomic_DNA"/>
</dbReference>
<dbReference type="Gene3D" id="3.40.50.300">
    <property type="entry name" value="P-loop containing nucleotide triphosphate hydrolases"/>
    <property type="match status" value="1"/>
</dbReference>
<sequence length="521" mass="58701">MRTLLNNISRQLNSVNAASSLTTSIESKQWIREFSENLKREFDIISAIREKGIPNQILKSDDNVKVIEEAIRNIDDHFKAFLLNLIIAMDRKLDHATVAAAIQILHAAASTEASYNSGDSYDRPSCHPRTRTEYLSFLETWSCEPGPGILWMYGPAGTGKSSIAQTFCTQLHGECRLGASFFFKRGHVSRENALKLVPTVAYHLAIAYPEFKIAITQVLGRDPSKLDQTLQMQFQSLIIDPYETANLGLPLVVVIDGLDECEREDFQQEIIRTLAGSQLPLRLLIVSRPEPHIRDTFEEPSSKHASLLEIHGSQDDIRTYFVARLENIRATHKSMHLTPSPWPHTAIIEQLVRRSSGHFIYASTVIKFIEDEDTSPIDGLEIVLDKTNAHDSGSPLAALDSLYLQILNTVPPANRFTLLRILSIVAARLSFSLPYVARFMNIRIDQVHRALRRLHSVLEIPVPEYPNLSLLVQSASFMDFLNDPVRSKDFAITEDLQHWVTLSMARCYSEPHLSPCDPILG</sequence>
<accession>A0AAV9Z5W7</accession>
<evidence type="ECO:0000259" key="2">
    <source>
        <dbReference type="Pfam" id="PF24883"/>
    </source>
</evidence>
<keyword evidence="4" id="KW-1185">Reference proteome</keyword>
<gene>
    <name evidence="3" type="ORF">R3P38DRAFT_2669505</name>
</gene>
<dbReference type="AlphaFoldDB" id="A0AAV9Z5W7"/>
<proteinExistence type="predicted"/>
<keyword evidence="1" id="KW-0677">Repeat</keyword>
<dbReference type="PANTHER" id="PTHR10039:SF14">
    <property type="entry name" value="NACHT DOMAIN-CONTAINING PROTEIN"/>
    <property type="match status" value="1"/>
</dbReference>
<reference evidence="3 4" key="1">
    <citation type="journal article" date="2024" name="J Genomics">
        <title>Draft genome sequencing and assembly of Favolaschia claudopus CIRM-BRFM 2984 isolated from oak limbs.</title>
        <authorList>
            <person name="Navarro D."/>
            <person name="Drula E."/>
            <person name="Chaduli D."/>
            <person name="Cazenave R."/>
            <person name="Ahrendt S."/>
            <person name="Wang J."/>
            <person name="Lipzen A."/>
            <person name="Daum C."/>
            <person name="Barry K."/>
            <person name="Grigoriev I.V."/>
            <person name="Favel A."/>
            <person name="Rosso M.N."/>
            <person name="Martin F."/>
        </authorList>
    </citation>
    <scope>NUCLEOTIDE SEQUENCE [LARGE SCALE GENOMIC DNA]</scope>
    <source>
        <strain evidence="3 4">CIRM-BRFM 2984</strain>
    </source>
</reference>
<dbReference type="SUPFAM" id="SSF52540">
    <property type="entry name" value="P-loop containing nucleoside triphosphate hydrolases"/>
    <property type="match status" value="1"/>
</dbReference>
<name>A0AAV9Z5W7_9AGAR</name>
<feature type="domain" description="Nephrocystin 3-like N-terminal" evidence="2">
    <location>
        <begin position="139"/>
        <end position="288"/>
    </location>
</feature>
<dbReference type="Proteomes" id="UP001362999">
    <property type="component" value="Unassembled WGS sequence"/>
</dbReference>